<protein>
    <submittedName>
        <fullName evidence="1">Uncharacterized protein</fullName>
    </submittedName>
</protein>
<dbReference type="InParanoid" id="E5R3I4"/>
<dbReference type="Proteomes" id="UP000002669">
    <property type="component" value="Unassembled WGS sequence"/>
</dbReference>
<sequence>MSTGTERHLTSCDEWDTGLSDTVDSVVGVECYAVYIQIHHIYRVLRTWGYKIGFRSAARLPALGSKAPPQKPRRLGLLMWKVTSGVEQIVESCRYDHQSSERMLCANADPLYDE</sequence>
<dbReference type="RefSeq" id="XP_003177735.1">
    <property type="nucleotide sequence ID" value="XM_003177687.1"/>
</dbReference>
<proteinExistence type="predicted"/>
<evidence type="ECO:0000313" key="1">
    <source>
        <dbReference type="EMBL" id="EFQ98783.1"/>
    </source>
</evidence>
<gene>
    <name evidence="1" type="ORF">MGYG_01799</name>
</gene>
<dbReference type="HOGENOM" id="CLU_2120528_0_0_1"/>
<evidence type="ECO:0000313" key="2">
    <source>
        <dbReference type="Proteomes" id="UP000002669"/>
    </source>
</evidence>
<dbReference type="EMBL" id="DS989822">
    <property type="protein sequence ID" value="EFQ98783.1"/>
    <property type="molecule type" value="Genomic_DNA"/>
</dbReference>
<organism evidence="2">
    <name type="scientific">Arthroderma gypseum (strain ATCC MYA-4604 / CBS 118893)</name>
    <name type="common">Microsporum gypseum</name>
    <dbReference type="NCBI Taxonomy" id="535722"/>
    <lineage>
        <taxon>Eukaryota</taxon>
        <taxon>Fungi</taxon>
        <taxon>Dikarya</taxon>
        <taxon>Ascomycota</taxon>
        <taxon>Pezizomycotina</taxon>
        <taxon>Eurotiomycetes</taxon>
        <taxon>Eurotiomycetidae</taxon>
        <taxon>Onygenales</taxon>
        <taxon>Arthrodermataceae</taxon>
        <taxon>Nannizzia</taxon>
    </lineage>
</organism>
<name>E5R3I4_ARTGP</name>
<dbReference type="VEuPathDB" id="FungiDB:MGYG_01799"/>
<dbReference type="AlphaFoldDB" id="E5R3I4"/>
<reference evidence="2" key="1">
    <citation type="journal article" date="2012" name="MBio">
        <title>Comparative genome analysis of Trichophyton rubrum and related dermatophytes reveals candidate genes involved in infection.</title>
        <authorList>
            <person name="Martinez D.A."/>
            <person name="Oliver B.G."/>
            <person name="Graeser Y."/>
            <person name="Goldberg J.M."/>
            <person name="Li W."/>
            <person name="Martinez-Rossi N.M."/>
            <person name="Monod M."/>
            <person name="Shelest E."/>
            <person name="Barton R.C."/>
            <person name="Birch E."/>
            <person name="Brakhage A.A."/>
            <person name="Chen Z."/>
            <person name="Gurr S.J."/>
            <person name="Heiman D."/>
            <person name="Heitman J."/>
            <person name="Kosti I."/>
            <person name="Rossi A."/>
            <person name="Saif S."/>
            <person name="Samalova M."/>
            <person name="Saunders C.W."/>
            <person name="Shea T."/>
            <person name="Summerbell R.C."/>
            <person name="Xu J."/>
            <person name="Young S."/>
            <person name="Zeng Q."/>
            <person name="Birren B.W."/>
            <person name="Cuomo C.A."/>
            <person name="White T.C."/>
        </authorList>
    </citation>
    <scope>NUCLEOTIDE SEQUENCE [LARGE SCALE GENOMIC DNA]</scope>
    <source>
        <strain evidence="2">ATCC MYA-4604 / CBS 118893</strain>
    </source>
</reference>
<keyword evidence="2" id="KW-1185">Reference proteome</keyword>
<dbReference type="GeneID" id="10033070"/>
<accession>E5R3I4</accession>